<dbReference type="InterPro" id="IPR005467">
    <property type="entry name" value="His_kinase_dom"/>
</dbReference>
<dbReference type="Pfam" id="PF02518">
    <property type="entry name" value="HATPase_c"/>
    <property type="match status" value="1"/>
</dbReference>
<protein>
    <recommendedName>
        <fullName evidence="2">histidine kinase</fullName>
        <ecNumber evidence="2">2.7.13.3</ecNumber>
    </recommendedName>
</protein>
<dbReference type="Gene3D" id="3.30.565.10">
    <property type="entry name" value="Histidine kinase-like ATPase, C-terminal domain"/>
    <property type="match status" value="1"/>
</dbReference>
<dbReference type="InterPro" id="IPR000014">
    <property type="entry name" value="PAS"/>
</dbReference>
<dbReference type="PANTHER" id="PTHR43065">
    <property type="entry name" value="SENSOR HISTIDINE KINASE"/>
    <property type="match status" value="1"/>
</dbReference>
<feature type="domain" description="Histidine kinase" evidence="6">
    <location>
        <begin position="339"/>
        <end position="563"/>
    </location>
</feature>
<dbReference type="SUPFAM" id="SSF47384">
    <property type="entry name" value="Homodimeric domain of signal transducing histidine kinase"/>
    <property type="match status" value="1"/>
</dbReference>
<dbReference type="Gene3D" id="3.30.450.20">
    <property type="entry name" value="PAS domain"/>
    <property type="match status" value="2"/>
</dbReference>
<evidence type="ECO:0000313" key="10">
    <source>
        <dbReference type="EMBL" id="MBV4535895.1"/>
    </source>
</evidence>
<evidence type="ECO:0000256" key="3">
    <source>
        <dbReference type="ARBA" id="ARBA00022553"/>
    </source>
</evidence>
<dbReference type="InterPro" id="IPR036890">
    <property type="entry name" value="HATPase_C_sf"/>
</dbReference>
<keyword evidence="4" id="KW-0808">Transferase</keyword>
<dbReference type="Proteomes" id="UP000599879">
    <property type="component" value="Unassembled WGS sequence"/>
</dbReference>
<dbReference type="Pfam" id="PF00072">
    <property type="entry name" value="Response_reg"/>
    <property type="match status" value="1"/>
</dbReference>
<organism evidence="9">
    <name type="scientific">Pseudomonas urmiensis</name>
    <dbReference type="NCBI Taxonomy" id="2745493"/>
    <lineage>
        <taxon>Bacteria</taxon>
        <taxon>Pseudomonadati</taxon>
        <taxon>Pseudomonadota</taxon>
        <taxon>Gammaproteobacteria</taxon>
        <taxon>Pseudomonadales</taxon>
        <taxon>Pseudomonadaceae</taxon>
        <taxon>Pseudomonas</taxon>
    </lineage>
</organism>
<reference evidence="9" key="2">
    <citation type="submission" date="2020-07" db="EMBL/GenBank/DDBJ databases">
        <authorList>
            <person name="Lood C."/>
            <person name="Girard L."/>
        </authorList>
    </citation>
    <scope>NUCLEOTIDE SEQUENCE</scope>
    <source>
        <strain evidence="9">SWRI10</strain>
    </source>
</reference>
<comment type="catalytic activity">
    <reaction evidence="1">
        <text>ATP + protein L-histidine = ADP + protein N-phospho-L-histidine.</text>
        <dbReference type="EC" id="2.7.13.3"/>
    </reaction>
</comment>
<dbReference type="Gene3D" id="3.40.50.2300">
    <property type="match status" value="1"/>
</dbReference>
<dbReference type="PROSITE" id="PS50112">
    <property type="entry name" value="PAS"/>
    <property type="match status" value="1"/>
</dbReference>
<dbReference type="AlphaFoldDB" id="A0A923FV47"/>
<evidence type="ECO:0000313" key="9">
    <source>
        <dbReference type="EMBL" id="MBC3439864.1"/>
    </source>
</evidence>
<comment type="caution">
    <text evidence="9">The sequence shown here is derived from an EMBL/GenBank/DDBJ whole genome shotgun (WGS) entry which is preliminary data.</text>
</comment>
<dbReference type="CDD" id="cd00130">
    <property type="entry name" value="PAS"/>
    <property type="match status" value="1"/>
</dbReference>
<evidence type="ECO:0000256" key="1">
    <source>
        <dbReference type="ARBA" id="ARBA00000085"/>
    </source>
</evidence>
<keyword evidence="4" id="KW-0418">Kinase</keyword>
<dbReference type="EC" id="2.7.13.3" evidence="2"/>
<dbReference type="PROSITE" id="PS50109">
    <property type="entry name" value="HIS_KIN"/>
    <property type="match status" value="1"/>
</dbReference>
<dbReference type="CDD" id="cd00082">
    <property type="entry name" value="HisKA"/>
    <property type="match status" value="1"/>
</dbReference>
<feature type="domain" description="PAS" evidence="8">
    <location>
        <begin position="215"/>
        <end position="272"/>
    </location>
</feature>
<dbReference type="InterPro" id="IPR003594">
    <property type="entry name" value="HATPase_dom"/>
</dbReference>
<dbReference type="InterPro" id="IPR013655">
    <property type="entry name" value="PAS_fold_3"/>
</dbReference>
<evidence type="ECO:0000259" key="7">
    <source>
        <dbReference type="PROSITE" id="PS50110"/>
    </source>
</evidence>
<dbReference type="InterPro" id="IPR003661">
    <property type="entry name" value="HisK_dim/P_dom"/>
</dbReference>
<dbReference type="PRINTS" id="PR00344">
    <property type="entry name" value="BCTRLSENSOR"/>
</dbReference>
<evidence type="ECO:0000256" key="4">
    <source>
        <dbReference type="ARBA" id="ARBA00022777"/>
    </source>
</evidence>
<dbReference type="SMART" id="SM00091">
    <property type="entry name" value="PAS"/>
    <property type="match status" value="1"/>
</dbReference>
<name>A0A923FV47_9PSED</name>
<dbReference type="SUPFAM" id="SSF55874">
    <property type="entry name" value="ATPase domain of HSP90 chaperone/DNA topoisomerase II/histidine kinase"/>
    <property type="match status" value="1"/>
</dbReference>
<dbReference type="SUPFAM" id="SSF52172">
    <property type="entry name" value="CheY-like"/>
    <property type="match status" value="1"/>
</dbReference>
<dbReference type="RefSeq" id="WP_186553654.1">
    <property type="nucleotide sequence ID" value="NZ_JABWRE020000001.1"/>
</dbReference>
<dbReference type="GO" id="GO:0000155">
    <property type="term" value="F:phosphorelay sensor kinase activity"/>
    <property type="evidence" value="ECO:0007669"/>
    <property type="project" value="InterPro"/>
</dbReference>
<dbReference type="InterPro" id="IPR013656">
    <property type="entry name" value="PAS_4"/>
</dbReference>
<dbReference type="SUPFAM" id="SSF55785">
    <property type="entry name" value="PYP-like sensor domain (PAS domain)"/>
    <property type="match status" value="1"/>
</dbReference>
<dbReference type="PANTHER" id="PTHR43065:SF42">
    <property type="entry name" value="TWO-COMPONENT SENSOR PPRA"/>
    <property type="match status" value="1"/>
</dbReference>
<dbReference type="Pfam" id="PF08447">
    <property type="entry name" value="PAS_3"/>
    <property type="match status" value="1"/>
</dbReference>
<accession>A0A923FV47</accession>
<evidence type="ECO:0000259" key="8">
    <source>
        <dbReference type="PROSITE" id="PS50112"/>
    </source>
</evidence>
<gene>
    <name evidence="10" type="ORF">HU737_007900</name>
    <name evidence="9" type="ORF">HU737_04155</name>
</gene>
<reference evidence="10" key="3">
    <citation type="submission" date="2021-06" db="EMBL/GenBank/DDBJ databases">
        <title>Updating the genus Pseudomonas: Description of 43 new species and partition of the Pseudomonas putida group.</title>
        <authorList>
            <person name="Girard L."/>
            <person name="Lood C."/>
            <person name="Vandamme P."/>
            <person name="Rokni-Zadeh H."/>
            <person name="Van Noort V."/>
            <person name="Hofte M."/>
            <person name="Lavigne R."/>
            <person name="De Mot R."/>
        </authorList>
    </citation>
    <scope>NUCLEOTIDE SEQUENCE</scope>
    <source>
        <strain evidence="10">SWRI10</strain>
    </source>
</reference>
<dbReference type="EMBL" id="JABWRE020000001">
    <property type="protein sequence ID" value="MBV4535895.1"/>
    <property type="molecule type" value="Genomic_DNA"/>
</dbReference>
<proteinExistence type="predicted"/>
<feature type="domain" description="Response regulatory" evidence="7">
    <location>
        <begin position="586"/>
        <end position="702"/>
    </location>
</feature>
<dbReference type="EMBL" id="JABWRE010000002">
    <property type="protein sequence ID" value="MBC3439864.1"/>
    <property type="molecule type" value="Genomic_DNA"/>
</dbReference>
<sequence length="704" mass="77730">MMLGSQPRQGMNKLVAKGKSSEPGLQVISLTPAVPFAESMDKSISQFDWSTTSLGALPQWPPALRIAVDMMQHSPFPSALAWGAELTVIHNQGYRGLLSAKRQTLGCSFDALWSDEHWQVIGPCVFKALQGQASFVEDTPIRIDPGNGMGQAWYAFSYTPIRDDQGAVAGVLHTVIDTTASMETIGQWRELATTFEKQIARYMADRDHIWQLSRDAMVMLKRDMRLHAANPAWQQILGWSEDEVAGMPILELVHPADRPQIRSAVLDVLHGKGVEQIETRLRHKEGHYRWFSWSGRLEGDVLTAVGRDISQEREDAIRQSEMLLRNSQRMQAVGQLAGGMAHEMNNLLSGIGGSLELLQRRLAQGRLERVDNYVLLARDSVQRAMTLTHRLLAFSRSQPLSPDNVDINRLLEAAEPLLLQALGPEMRLQWQLDTAPWPVYLDAAQLENALINLCANSRDACRDRGQLTIRSVNQRLTGSQASDSGLPNGDYVTIHVEDNGHGMSREDVTRAFEPFFTTKPAGRGAGLGLPMVYGFVRQSGGHAWVESTLGKGTRVSMMFPRGEALPEPEQTSAALPASTARGRGERVLLIDDEANLRNLMKEALADFGFDVSDATDANSALGQYQLAGTFDLVITDIGLPGGFSGRQVAKAMRLLNPEQKILFITGFTEQPIEQQLLSQSGTALMLKPFTLESLVEQAQRMISC</sequence>
<evidence type="ECO:0000256" key="2">
    <source>
        <dbReference type="ARBA" id="ARBA00012438"/>
    </source>
</evidence>
<dbReference type="SMART" id="SM00387">
    <property type="entry name" value="HATPase_c"/>
    <property type="match status" value="1"/>
</dbReference>
<evidence type="ECO:0000259" key="6">
    <source>
        <dbReference type="PROSITE" id="PS50109"/>
    </source>
</evidence>
<dbReference type="InterPro" id="IPR035965">
    <property type="entry name" value="PAS-like_dom_sf"/>
</dbReference>
<dbReference type="NCBIfam" id="TIGR00229">
    <property type="entry name" value="sensory_box"/>
    <property type="match status" value="1"/>
</dbReference>
<dbReference type="InterPro" id="IPR036097">
    <property type="entry name" value="HisK_dim/P_sf"/>
</dbReference>
<dbReference type="PROSITE" id="PS50110">
    <property type="entry name" value="RESPONSE_REGULATORY"/>
    <property type="match status" value="1"/>
</dbReference>
<dbReference type="InterPro" id="IPR011006">
    <property type="entry name" value="CheY-like_superfamily"/>
</dbReference>
<dbReference type="InterPro" id="IPR004358">
    <property type="entry name" value="Sig_transdc_His_kin-like_C"/>
</dbReference>
<feature type="modified residue" description="4-aspartylphosphate" evidence="5">
    <location>
        <position position="636"/>
    </location>
</feature>
<dbReference type="SMART" id="SM00448">
    <property type="entry name" value="REC"/>
    <property type="match status" value="1"/>
</dbReference>
<dbReference type="InterPro" id="IPR001789">
    <property type="entry name" value="Sig_transdc_resp-reg_receiver"/>
</dbReference>
<dbReference type="SMART" id="SM00388">
    <property type="entry name" value="HisKA"/>
    <property type="match status" value="1"/>
</dbReference>
<dbReference type="Pfam" id="PF00512">
    <property type="entry name" value="HisKA"/>
    <property type="match status" value="1"/>
</dbReference>
<evidence type="ECO:0000256" key="5">
    <source>
        <dbReference type="PROSITE-ProRule" id="PRU00169"/>
    </source>
</evidence>
<reference evidence="9" key="1">
    <citation type="journal article" date="2020" name="Microorganisms">
        <title>Reliable Identification of Environmental Pseudomonas Isolates Using the rpoD Gene.</title>
        <authorList>
            <consortium name="The Broad Institute Genome Sequencing Platform"/>
            <person name="Girard L."/>
            <person name="Lood C."/>
            <person name="Rokni-Zadeh H."/>
            <person name="van Noort V."/>
            <person name="Lavigne R."/>
            <person name="De Mot R."/>
        </authorList>
    </citation>
    <scope>NUCLEOTIDE SEQUENCE</scope>
    <source>
        <strain evidence="9">SWRI10</strain>
    </source>
</reference>
<keyword evidence="3 5" id="KW-0597">Phosphoprotein</keyword>
<dbReference type="Pfam" id="PF08448">
    <property type="entry name" value="PAS_4"/>
    <property type="match status" value="1"/>
</dbReference>
<dbReference type="Gene3D" id="1.10.287.130">
    <property type="match status" value="1"/>
</dbReference>